<evidence type="ECO:0000313" key="2">
    <source>
        <dbReference type="Proteomes" id="UP000694864"/>
    </source>
</evidence>
<dbReference type="CDD" id="cd10910">
    <property type="entry name" value="PIN_limkain_b1_N_like"/>
    <property type="match status" value="1"/>
</dbReference>
<evidence type="ECO:0000313" key="3">
    <source>
        <dbReference type="RefSeq" id="XP_010515452.1"/>
    </source>
</evidence>
<dbReference type="PANTHER" id="PTHR14379">
    <property type="entry name" value="LIMKAIN B LKAP"/>
    <property type="match status" value="1"/>
</dbReference>
<evidence type="ECO:0000259" key="1">
    <source>
        <dbReference type="Pfam" id="PF01936"/>
    </source>
</evidence>
<reference evidence="2" key="1">
    <citation type="journal article" date="2014" name="Nat. Commun.">
        <title>The emerging biofuel crop Camelina sativa retains a highly undifferentiated hexaploid genome structure.</title>
        <authorList>
            <person name="Kagale S."/>
            <person name="Koh C."/>
            <person name="Nixon J."/>
            <person name="Bollina V."/>
            <person name="Clarke W.E."/>
            <person name="Tuteja R."/>
            <person name="Spillane C."/>
            <person name="Robinson S.J."/>
            <person name="Links M.G."/>
            <person name="Clarke C."/>
            <person name="Higgins E.E."/>
            <person name="Huebert T."/>
            <person name="Sharpe A.G."/>
            <person name="Parkin I.A."/>
        </authorList>
    </citation>
    <scope>NUCLEOTIDE SEQUENCE [LARGE SCALE GENOMIC DNA]</scope>
    <source>
        <strain evidence="2">cv. DH55</strain>
    </source>
</reference>
<dbReference type="InterPro" id="IPR024768">
    <property type="entry name" value="Marf1"/>
</dbReference>
<dbReference type="PANTHER" id="PTHR14379:SF3">
    <property type="entry name" value="MEIOSIS REGULATOR AND MRNA STABILITY FACTOR 1"/>
    <property type="match status" value="1"/>
</dbReference>
<feature type="domain" description="NYN" evidence="1">
    <location>
        <begin position="34"/>
        <end position="153"/>
    </location>
</feature>
<dbReference type="InterPro" id="IPR021139">
    <property type="entry name" value="NYN"/>
</dbReference>
<dbReference type="GeneID" id="104791300"/>
<dbReference type="Proteomes" id="UP000694864">
    <property type="component" value="Chromosome 6"/>
</dbReference>
<dbReference type="RefSeq" id="XP_010515452.1">
    <property type="nucleotide sequence ID" value="XM_010517150.1"/>
</dbReference>
<reference evidence="3" key="2">
    <citation type="submission" date="2025-08" db="UniProtKB">
        <authorList>
            <consortium name="RefSeq"/>
        </authorList>
    </citation>
    <scope>IDENTIFICATION</scope>
    <source>
        <tissue evidence="3">Leaf</tissue>
    </source>
</reference>
<keyword evidence="2" id="KW-1185">Reference proteome</keyword>
<accession>A0ABM0ZGL3</accession>
<name>A0ABM0ZGL3_CAMSA</name>
<sequence length="168" mass="19207">MKKQLNDIITSSSYMRHKPFFFKGFSLSDYKSSKTIIMWDFENTNVPTYCRPSYLFTNIKNSLRNLGYTGEIVMRGYGDVQYLQDKNKLVESGIHITHVDSGKDAGDKRLLNSIHSWAYDNPPPCNMLFITSDGDFATATFIFKTCGYNTMVAHQSTKVTESKKTHTI</sequence>
<proteinExistence type="predicted"/>
<protein>
    <submittedName>
        <fullName evidence="3">Uncharacterized protein LOC104791300</fullName>
    </submittedName>
</protein>
<organism evidence="2 3">
    <name type="scientific">Camelina sativa</name>
    <name type="common">False flax</name>
    <name type="synonym">Myagrum sativum</name>
    <dbReference type="NCBI Taxonomy" id="90675"/>
    <lineage>
        <taxon>Eukaryota</taxon>
        <taxon>Viridiplantae</taxon>
        <taxon>Streptophyta</taxon>
        <taxon>Embryophyta</taxon>
        <taxon>Tracheophyta</taxon>
        <taxon>Spermatophyta</taxon>
        <taxon>Magnoliopsida</taxon>
        <taxon>eudicotyledons</taxon>
        <taxon>Gunneridae</taxon>
        <taxon>Pentapetalae</taxon>
        <taxon>rosids</taxon>
        <taxon>malvids</taxon>
        <taxon>Brassicales</taxon>
        <taxon>Brassicaceae</taxon>
        <taxon>Camelineae</taxon>
        <taxon>Camelina</taxon>
    </lineage>
</organism>
<dbReference type="Pfam" id="PF01936">
    <property type="entry name" value="NYN"/>
    <property type="match status" value="1"/>
</dbReference>
<gene>
    <name evidence="3" type="primary">LOC104791300</name>
</gene>